<dbReference type="Pfam" id="PF00067">
    <property type="entry name" value="p450"/>
    <property type="match status" value="1"/>
</dbReference>
<gene>
    <name evidence="9" type="ORF">BJY01DRAFT_243127</name>
</gene>
<dbReference type="Gene3D" id="1.10.630.10">
    <property type="entry name" value="Cytochrome P450"/>
    <property type="match status" value="1"/>
</dbReference>
<protein>
    <submittedName>
        <fullName evidence="9">Sterigmatocystin biosynthesis P450 monooxygenase</fullName>
    </submittedName>
</protein>
<dbReference type="InterPro" id="IPR050121">
    <property type="entry name" value="Cytochrome_P450_monoxygenase"/>
</dbReference>
<comment type="cofactor">
    <cofactor evidence="1">
        <name>heme</name>
        <dbReference type="ChEBI" id="CHEBI:30413"/>
    </cofactor>
</comment>
<accession>A0ABR4KUI8</accession>
<dbReference type="PRINTS" id="PR00385">
    <property type="entry name" value="P450"/>
</dbReference>
<reference evidence="9 10" key="1">
    <citation type="submission" date="2024-07" db="EMBL/GenBank/DDBJ databases">
        <title>Section-level genome sequencing and comparative genomics of Aspergillus sections Usti and Cavernicolus.</title>
        <authorList>
            <consortium name="Lawrence Berkeley National Laboratory"/>
            <person name="Nybo J.L."/>
            <person name="Vesth T.C."/>
            <person name="Theobald S."/>
            <person name="Frisvad J.C."/>
            <person name="Larsen T.O."/>
            <person name="Kjaerboelling I."/>
            <person name="Rothschild-Mancinelli K."/>
            <person name="Lyhne E.K."/>
            <person name="Kogle M.E."/>
            <person name="Barry K."/>
            <person name="Clum A."/>
            <person name="Na H."/>
            <person name="Ledsgaard L."/>
            <person name="Lin J."/>
            <person name="Lipzen A."/>
            <person name="Kuo A."/>
            <person name="Riley R."/>
            <person name="Mondo S."/>
            <person name="Labutti K."/>
            <person name="Haridas S."/>
            <person name="Pangalinan J."/>
            <person name="Salamov A.A."/>
            <person name="Simmons B.A."/>
            <person name="Magnuson J.K."/>
            <person name="Chen J."/>
            <person name="Drula E."/>
            <person name="Henrissat B."/>
            <person name="Wiebenga A."/>
            <person name="Lubbers R.J."/>
            <person name="Gomes A.C."/>
            <person name="Makela M.R."/>
            <person name="Stajich J."/>
            <person name="Grigoriev I.V."/>
            <person name="Mortensen U.H."/>
            <person name="De Vries R.P."/>
            <person name="Baker S.E."/>
            <person name="Andersen M.R."/>
        </authorList>
    </citation>
    <scope>NUCLEOTIDE SEQUENCE [LARGE SCALE GENOMIC DNA]</scope>
    <source>
        <strain evidence="9 10">CBS 123904</strain>
    </source>
</reference>
<keyword evidence="8" id="KW-1133">Transmembrane helix</keyword>
<keyword evidence="8" id="KW-0812">Transmembrane</keyword>
<name>A0ABR4KUI8_9EURO</name>
<organism evidence="9 10">
    <name type="scientific">Aspergillus pseudoustus</name>
    <dbReference type="NCBI Taxonomy" id="1810923"/>
    <lineage>
        <taxon>Eukaryota</taxon>
        <taxon>Fungi</taxon>
        <taxon>Dikarya</taxon>
        <taxon>Ascomycota</taxon>
        <taxon>Pezizomycotina</taxon>
        <taxon>Eurotiomycetes</taxon>
        <taxon>Eurotiomycetidae</taxon>
        <taxon>Eurotiales</taxon>
        <taxon>Aspergillaceae</taxon>
        <taxon>Aspergillus</taxon>
        <taxon>Aspergillus subgen. Nidulantes</taxon>
    </lineage>
</organism>
<evidence type="ECO:0000256" key="5">
    <source>
        <dbReference type="ARBA" id="ARBA00023002"/>
    </source>
</evidence>
<evidence type="ECO:0000256" key="8">
    <source>
        <dbReference type="SAM" id="Phobius"/>
    </source>
</evidence>
<dbReference type="InterPro" id="IPR017972">
    <property type="entry name" value="Cyt_P450_CS"/>
</dbReference>
<evidence type="ECO:0000313" key="10">
    <source>
        <dbReference type="Proteomes" id="UP001610446"/>
    </source>
</evidence>
<dbReference type="PANTHER" id="PTHR24305">
    <property type="entry name" value="CYTOCHROME P450"/>
    <property type="match status" value="1"/>
</dbReference>
<sequence length="485" mass="54589">MSVVRYLISVSLSLAVVGVIRVLYTGLRCPLRSLPGPWYTQFTHLVLKWHVLRGRRIHYIHALHQKYGSVVRTTPYEADFSDLDSFRTIHKISSGFTKSPWYQTFRDQPAKDLFTFLDPKAHAQRRRLMARPFSNSELRKNWESTVQDLARQTVLKIRDESAKGTADIYQWWTLMAYDIINKIAFGESSGLVETGKKSRVIVDLESLTALGGIRSEMRWLFDTVLSLPIPTFQKFRENAERVRAQGWKAAENSLTKDLTKSNIFSGIVEQFQHGTGTMRDIDAASEAQGLIIAGSGTTAVTLTYLVWSVLQRQELKQQLATECQGLQEGFTDLDLEKLQVLNAVINETLRLYGAAPGSLPRIVPPEGATLGGYTIPGGLTVCTQAFSIHRNPSLFPDPERFDHTRWLKGGEITNNTAAMHAFGAGSRTCIGIHLATMEMRYSTAYFFRECMDTSLAVSTTNTTMDIINYFLIHPASQRCDITMKT</sequence>
<evidence type="ECO:0000256" key="4">
    <source>
        <dbReference type="ARBA" id="ARBA00022723"/>
    </source>
</evidence>
<evidence type="ECO:0000313" key="9">
    <source>
        <dbReference type="EMBL" id="KAL2855946.1"/>
    </source>
</evidence>
<dbReference type="InterPro" id="IPR001128">
    <property type="entry name" value="Cyt_P450"/>
</dbReference>
<evidence type="ECO:0000256" key="7">
    <source>
        <dbReference type="RuleBase" id="RU000461"/>
    </source>
</evidence>
<dbReference type="Proteomes" id="UP001610446">
    <property type="component" value="Unassembled WGS sequence"/>
</dbReference>
<keyword evidence="4 7" id="KW-0479">Metal-binding</keyword>
<keyword evidence="8" id="KW-0472">Membrane</keyword>
<dbReference type="PROSITE" id="PS00086">
    <property type="entry name" value="CYTOCHROME_P450"/>
    <property type="match status" value="1"/>
</dbReference>
<keyword evidence="3 7" id="KW-0349">Heme</keyword>
<keyword evidence="7 9" id="KW-0503">Monooxygenase</keyword>
<dbReference type="PANTHER" id="PTHR24305:SF96">
    <property type="entry name" value="CYTOCHROME P450 MONOOXYGENASE STCB-RELATED"/>
    <property type="match status" value="1"/>
</dbReference>
<dbReference type="EMBL" id="JBFXLU010000009">
    <property type="protein sequence ID" value="KAL2855946.1"/>
    <property type="molecule type" value="Genomic_DNA"/>
</dbReference>
<evidence type="ECO:0000256" key="6">
    <source>
        <dbReference type="ARBA" id="ARBA00023004"/>
    </source>
</evidence>
<evidence type="ECO:0000256" key="3">
    <source>
        <dbReference type="ARBA" id="ARBA00022617"/>
    </source>
</evidence>
<comment type="similarity">
    <text evidence="2 7">Belongs to the cytochrome P450 family.</text>
</comment>
<dbReference type="InterPro" id="IPR002403">
    <property type="entry name" value="Cyt_P450_E_grp-IV"/>
</dbReference>
<keyword evidence="5 7" id="KW-0560">Oxidoreductase</keyword>
<evidence type="ECO:0000256" key="2">
    <source>
        <dbReference type="ARBA" id="ARBA00010617"/>
    </source>
</evidence>
<proteinExistence type="inferred from homology"/>
<dbReference type="CDD" id="cd11059">
    <property type="entry name" value="CYP_fungal"/>
    <property type="match status" value="1"/>
</dbReference>
<dbReference type="PRINTS" id="PR00465">
    <property type="entry name" value="EP450IV"/>
</dbReference>
<comment type="caution">
    <text evidence="9">The sequence shown here is derived from an EMBL/GenBank/DDBJ whole genome shotgun (WGS) entry which is preliminary data.</text>
</comment>
<evidence type="ECO:0000256" key="1">
    <source>
        <dbReference type="ARBA" id="ARBA00001971"/>
    </source>
</evidence>
<keyword evidence="6 7" id="KW-0408">Iron</keyword>
<dbReference type="GO" id="GO:0004497">
    <property type="term" value="F:monooxygenase activity"/>
    <property type="evidence" value="ECO:0007669"/>
    <property type="project" value="UniProtKB-KW"/>
</dbReference>
<dbReference type="InterPro" id="IPR036396">
    <property type="entry name" value="Cyt_P450_sf"/>
</dbReference>
<feature type="transmembrane region" description="Helical" evidence="8">
    <location>
        <begin position="6"/>
        <end position="24"/>
    </location>
</feature>
<dbReference type="SUPFAM" id="SSF48264">
    <property type="entry name" value="Cytochrome P450"/>
    <property type="match status" value="1"/>
</dbReference>
<keyword evidence="10" id="KW-1185">Reference proteome</keyword>